<accession>A0A1N6WC78</accession>
<feature type="transmembrane region" description="Helical" evidence="1">
    <location>
        <begin position="43"/>
        <end position="62"/>
    </location>
</feature>
<dbReference type="EMBL" id="FTNC01000009">
    <property type="protein sequence ID" value="SIQ87783.1"/>
    <property type="molecule type" value="Genomic_DNA"/>
</dbReference>
<proteinExistence type="predicted"/>
<feature type="transmembrane region" description="Helical" evidence="1">
    <location>
        <begin position="154"/>
        <end position="173"/>
    </location>
</feature>
<dbReference type="RefSeq" id="WP_076544825.1">
    <property type="nucleotide sequence ID" value="NZ_FTNC01000009.1"/>
</dbReference>
<dbReference type="OrthoDB" id="9790409at2"/>
<protein>
    <submittedName>
        <fullName evidence="2">Uncharacterized protein</fullName>
    </submittedName>
</protein>
<sequence length="178" mass="19543">MESKLRLIKGLGTGIFFGFLLQRGGVTDYNVLVGQLLLEDFTVARIILTAIVVGMLGVYFLSDRGLVVLKPKSGSLRRTISGSLIFGAGFALLGYCPGTIAGAIGQGSIDALIPGLLGIFTGSFIFAAFYEKYSNFIEKNKFKFNTFPELFKINHWKIIIPLTTVIIIFLFWLESIGF</sequence>
<name>A0A1N6WC78_9FIRM</name>
<reference evidence="3" key="1">
    <citation type="submission" date="2017-01" db="EMBL/GenBank/DDBJ databases">
        <authorList>
            <person name="Varghese N."/>
            <person name="Submissions S."/>
        </authorList>
    </citation>
    <scope>NUCLEOTIDE SEQUENCE [LARGE SCALE GENOMIC DNA]</scope>
    <source>
        <strain evidence="3">ATCC 700103</strain>
    </source>
</reference>
<evidence type="ECO:0000313" key="2">
    <source>
        <dbReference type="EMBL" id="SIQ87783.1"/>
    </source>
</evidence>
<keyword evidence="1" id="KW-0812">Transmembrane</keyword>
<keyword evidence="1" id="KW-1133">Transmembrane helix</keyword>
<organism evidence="2 3">
    <name type="scientific">Halanaerobium kushneri</name>
    <dbReference type="NCBI Taxonomy" id="56779"/>
    <lineage>
        <taxon>Bacteria</taxon>
        <taxon>Bacillati</taxon>
        <taxon>Bacillota</taxon>
        <taxon>Clostridia</taxon>
        <taxon>Halanaerobiales</taxon>
        <taxon>Halanaerobiaceae</taxon>
        <taxon>Halanaerobium</taxon>
    </lineage>
</organism>
<gene>
    <name evidence="2" type="ORF">SAMN05421834_109111</name>
</gene>
<dbReference type="AlphaFoldDB" id="A0A1N6WC78"/>
<dbReference type="Proteomes" id="UP000185669">
    <property type="component" value="Unassembled WGS sequence"/>
</dbReference>
<feature type="transmembrane region" description="Helical" evidence="1">
    <location>
        <begin position="83"/>
        <end position="105"/>
    </location>
</feature>
<keyword evidence="3" id="KW-1185">Reference proteome</keyword>
<evidence type="ECO:0000313" key="3">
    <source>
        <dbReference type="Proteomes" id="UP000185669"/>
    </source>
</evidence>
<feature type="transmembrane region" description="Helical" evidence="1">
    <location>
        <begin position="111"/>
        <end position="133"/>
    </location>
</feature>
<evidence type="ECO:0000256" key="1">
    <source>
        <dbReference type="SAM" id="Phobius"/>
    </source>
</evidence>
<dbReference type="STRING" id="56779.SAMN05421834_109111"/>
<dbReference type="Pfam" id="PF04143">
    <property type="entry name" value="Sulf_transp"/>
    <property type="match status" value="1"/>
</dbReference>
<dbReference type="InterPro" id="IPR007272">
    <property type="entry name" value="Sulf_transp_TsuA/YedE"/>
</dbReference>
<keyword evidence="1" id="KW-0472">Membrane</keyword>
<feature type="transmembrane region" description="Helical" evidence="1">
    <location>
        <begin position="7"/>
        <end position="23"/>
    </location>
</feature>